<organism evidence="1 2">
    <name type="scientific">Trifolium medium</name>
    <dbReference type="NCBI Taxonomy" id="97028"/>
    <lineage>
        <taxon>Eukaryota</taxon>
        <taxon>Viridiplantae</taxon>
        <taxon>Streptophyta</taxon>
        <taxon>Embryophyta</taxon>
        <taxon>Tracheophyta</taxon>
        <taxon>Spermatophyta</taxon>
        <taxon>Magnoliopsida</taxon>
        <taxon>eudicotyledons</taxon>
        <taxon>Gunneridae</taxon>
        <taxon>Pentapetalae</taxon>
        <taxon>rosids</taxon>
        <taxon>fabids</taxon>
        <taxon>Fabales</taxon>
        <taxon>Fabaceae</taxon>
        <taxon>Papilionoideae</taxon>
        <taxon>50 kb inversion clade</taxon>
        <taxon>NPAAA clade</taxon>
        <taxon>Hologalegina</taxon>
        <taxon>IRL clade</taxon>
        <taxon>Trifolieae</taxon>
        <taxon>Trifolium</taxon>
    </lineage>
</organism>
<keyword evidence="2" id="KW-1185">Reference proteome</keyword>
<accession>A0A392SQ18</accession>
<evidence type="ECO:0000313" key="1">
    <source>
        <dbReference type="EMBL" id="MCI50135.1"/>
    </source>
</evidence>
<dbReference type="Proteomes" id="UP000265520">
    <property type="component" value="Unassembled WGS sequence"/>
</dbReference>
<name>A0A392SQ18_9FABA</name>
<sequence>MHKKAYAVMIPNNTPAAIFDFVESCGVMLREFKASLDA</sequence>
<reference evidence="1 2" key="1">
    <citation type="journal article" date="2018" name="Front. Plant Sci.">
        <title>Red Clover (Trifolium pratense) and Zigzag Clover (T. medium) - A Picture of Genomic Similarities and Differences.</title>
        <authorList>
            <person name="Dluhosova J."/>
            <person name="Istvanek J."/>
            <person name="Nedelnik J."/>
            <person name="Repkova J."/>
        </authorList>
    </citation>
    <scope>NUCLEOTIDE SEQUENCE [LARGE SCALE GENOMIC DNA]</scope>
    <source>
        <strain evidence="2">cv. 10/8</strain>
        <tissue evidence="1">Leaf</tissue>
    </source>
</reference>
<proteinExistence type="predicted"/>
<evidence type="ECO:0000313" key="2">
    <source>
        <dbReference type="Proteomes" id="UP000265520"/>
    </source>
</evidence>
<feature type="non-terminal residue" evidence="1">
    <location>
        <position position="38"/>
    </location>
</feature>
<dbReference type="EMBL" id="LXQA010411803">
    <property type="protein sequence ID" value="MCI50135.1"/>
    <property type="molecule type" value="Genomic_DNA"/>
</dbReference>
<comment type="caution">
    <text evidence="1">The sequence shown here is derived from an EMBL/GenBank/DDBJ whole genome shotgun (WGS) entry which is preliminary data.</text>
</comment>
<protein>
    <submittedName>
        <fullName evidence="1">Uncharacterized protein</fullName>
    </submittedName>
</protein>
<dbReference type="AlphaFoldDB" id="A0A392SQ18"/>